<evidence type="ECO:0000256" key="4">
    <source>
        <dbReference type="ARBA" id="ARBA00022692"/>
    </source>
</evidence>
<keyword evidence="3 13" id="KW-0138">CF(0)</keyword>
<dbReference type="RefSeq" id="WP_229591267.1">
    <property type="nucleotide sequence ID" value="NZ_AP024485.1"/>
</dbReference>
<comment type="subcellular location">
    <subcellularLocation>
        <location evidence="13">Cell membrane</location>
        <topology evidence="13">Single-pass membrane protein</topology>
    </subcellularLocation>
    <subcellularLocation>
        <location evidence="12">Endomembrane system</location>
        <topology evidence="12">Single-pass membrane protein</topology>
    </subcellularLocation>
</comment>
<keyword evidence="13" id="KW-1003">Cell membrane</keyword>
<evidence type="ECO:0000256" key="7">
    <source>
        <dbReference type="ARBA" id="ARBA00023065"/>
    </source>
</evidence>
<proteinExistence type="inferred from homology"/>
<dbReference type="EMBL" id="AP024485">
    <property type="protein sequence ID" value="BCS89288.1"/>
    <property type="molecule type" value="Genomic_DNA"/>
</dbReference>
<dbReference type="InterPro" id="IPR002146">
    <property type="entry name" value="ATP_synth_b/b'su_bac/chlpt"/>
</dbReference>
<evidence type="ECO:0000256" key="15">
    <source>
        <dbReference type="SAM" id="Coils"/>
    </source>
</evidence>
<keyword evidence="18" id="KW-1185">Reference proteome</keyword>
<gene>
    <name evidence="13 17" type="primary">atpF</name>
    <name evidence="17" type="ORF">PSDVSF_25300</name>
</gene>
<evidence type="ECO:0000256" key="16">
    <source>
        <dbReference type="SAM" id="SignalP"/>
    </source>
</evidence>
<evidence type="ECO:0000313" key="17">
    <source>
        <dbReference type="EMBL" id="BCS89288.1"/>
    </source>
</evidence>
<organism evidence="17 18">
    <name type="scientific">Pseudodesulfovibrio sediminis</name>
    <dbReference type="NCBI Taxonomy" id="2810563"/>
    <lineage>
        <taxon>Bacteria</taxon>
        <taxon>Pseudomonadati</taxon>
        <taxon>Thermodesulfobacteriota</taxon>
        <taxon>Desulfovibrionia</taxon>
        <taxon>Desulfovibrionales</taxon>
        <taxon>Desulfovibrionaceae</taxon>
    </lineage>
</organism>
<feature type="chain" id="PRO_5046255542" description="ATP synthase subunit b" evidence="16">
    <location>
        <begin position="24"/>
        <end position="193"/>
    </location>
</feature>
<evidence type="ECO:0000256" key="10">
    <source>
        <dbReference type="ARBA" id="ARBA00025198"/>
    </source>
</evidence>
<evidence type="ECO:0000256" key="12">
    <source>
        <dbReference type="ARBA" id="ARBA00037847"/>
    </source>
</evidence>
<keyword evidence="7 13" id="KW-0406">Ion transport</keyword>
<dbReference type="InterPro" id="IPR050059">
    <property type="entry name" value="ATP_synthase_B_chain"/>
</dbReference>
<reference evidence="17" key="1">
    <citation type="journal article" date="2022" name="Arch. Microbiol.">
        <title>Pseudodesulfovibrio sediminis sp. nov., a mesophilic and neutrophilic sulfate-reducing bacterium isolated from sediment of a brackish lake.</title>
        <authorList>
            <person name="Takahashi A."/>
            <person name="Kojima H."/>
            <person name="Watanabe M."/>
            <person name="Fukui M."/>
        </authorList>
    </citation>
    <scope>NUCLEOTIDE SEQUENCE</scope>
    <source>
        <strain evidence="17">SF6</strain>
    </source>
</reference>
<evidence type="ECO:0000256" key="3">
    <source>
        <dbReference type="ARBA" id="ARBA00022547"/>
    </source>
</evidence>
<feature type="signal peptide" evidence="16">
    <location>
        <begin position="1"/>
        <end position="23"/>
    </location>
</feature>
<keyword evidence="5 13" id="KW-0375">Hydrogen ion transport</keyword>
<keyword evidence="15" id="KW-0175">Coiled coil</keyword>
<dbReference type="CDD" id="cd06503">
    <property type="entry name" value="ATP-synt_Fo_b"/>
    <property type="match status" value="1"/>
</dbReference>
<evidence type="ECO:0000256" key="1">
    <source>
        <dbReference type="ARBA" id="ARBA00005513"/>
    </source>
</evidence>
<keyword evidence="8 13" id="KW-0472">Membrane</keyword>
<accession>A0ABN6ESE2</accession>
<evidence type="ECO:0000256" key="2">
    <source>
        <dbReference type="ARBA" id="ARBA00022448"/>
    </source>
</evidence>
<sequence length="193" mass="20995">MKRFNVFFAVLIAALAVSSVAFANTAEGTHELFTAEKLKDYAFRLGNFAIFLGVLYWAAGSKIKAFFVGRRDGIKQELDDLQARQAEAEKKLKEVESSIANMAAEKAQILEDAKAQGEVLKAALIEKGKRDAAALTEQAKRTASNEAAAAIATIRGEMADMVIEAAEKIVAEKLSAEDHDKLVDDYLTKVVLN</sequence>
<keyword evidence="16" id="KW-0732">Signal</keyword>
<keyword evidence="2 13" id="KW-0813">Transport</keyword>
<comment type="subunit">
    <text evidence="13">F-type ATPases have 2 components, F(1) - the catalytic core - and F(0) - the membrane proton channel. F(1) has five subunits: alpha(3), beta(3), gamma(1), delta(1), epsilon(1). F(0) has three main subunits: a(1), b(2) and c(10-14). The alpha and beta chains form an alternating ring which encloses part of the gamma chain. F(1) is attached to F(0) by a central stalk formed by the gamma and epsilon chains, while a peripheral stalk is formed by the delta and b chains.</text>
</comment>
<dbReference type="Proteomes" id="UP001053296">
    <property type="component" value="Chromosome"/>
</dbReference>
<comment type="similarity">
    <text evidence="1 13 14">Belongs to the ATPase B chain family.</text>
</comment>
<protein>
    <recommendedName>
        <fullName evidence="13">ATP synthase subunit b</fullName>
    </recommendedName>
    <alternativeName>
        <fullName evidence="13">ATP synthase F(0) sector subunit b</fullName>
    </alternativeName>
    <alternativeName>
        <fullName evidence="13">ATPase subunit I</fullName>
    </alternativeName>
    <alternativeName>
        <fullName evidence="13">F-type ATPase subunit b</fullName>
        <shortName evidence="13">F-ATPase subunit b</shortName>
    </alternativeName>
</protein>
<keyword evidence="4 13" id="KW-0812">Transmembrane</keyword>
<evidence type="ECO:0000256" key="11">
    <source>
        <dbReference type="ARBA" id="ARBA00025614"/>
    </source>
</evidence>
<feature type="coiled-coil region" evidence="15">
    <location>
        <begin position="71"/>
        <end position="112"/>
    </location>
</feature>
<keyword evidence="9 13" id="KW-0066">ATP synthesis</keyword>
<evidence type="ECO:0000256" key="13">
    <source>
        <dbReference type="HAMAP-Rule" id="MF_01398"/>
    </source>
</evidence>
<dbReference type="PANTHER" id="PTHR33445:SF1">
    <property type="entry name" value="ATP SYNTHASE SUBUNIT B"/>
    <property type="match status" value="1"/>
</dbReference>
<evidence type="ECO:0000256" key="9">
    <source>
        <dbReference type="ARBA" id="ARBA00023310"/>
    </source>
</evidence>
<comment type="function">
    <text evidence="11">Component of the F(0) channel, it forms part of the peripheral stalk, linking F(1) to F(0). The b'-subunit is a diverged and duplicated form of b found in plants and photosynthetic bacteria.</text>
</comment>
<dbReference type="Pfam" id="PF00430">
    <property type="entry name" value="ATP-synt_B"/>
    <property type="match status" value="1"/>
</dbReference>
<evidence type="ECO:0000256" key="14">
    <source>
        <dbReference type="RuleBase" id="RU003848"/>
    </source>
</evidence>
<feature type="transmembrane region" description="Helical" evidence="13">
    <location>
        <begin position="41"/>
        <end position="59"/>
    </location>
</feature>
<comment type="function">
    <text evidence="10 13">F(1)F(0) ATP synthase produces ATP from ADP in the presence of a proton or sodium gradient. F-type ATPases consist of two structural domains, F(1) containing the extramembraneous catalytic core and F(0) containing the membrane proton channel, linked together by a central stalk and a peripheral stalk. During catalysis, ATP synthesis in the catalytic domain of F(1) is coupled via a rotary mechanism of the central stalk subunits to proton translocation.</text>
</comment>
<dbReference type="PANTHER" id="PTHR33445">
    <property type="entry name" value="ATP SYNTHASE SUBUNIT B', CHLOROPLASTIC"/>
    <property type="match status" value="1"/>
</dbReference>
<evidence type="ECO:0000256" key="5">
    <source>
        <dbReference type="ARBA" id="ARBA00022781"/>
    </source>
</evidence>
<evidence type="ECO:0000256" key="8">
    <source>
        <dbReference type="ARBA" id="ARBA00023136"/>
    </source>
</evidence>
<name>A0ABN6ESE2_9BACT</name>
<dbReference type="HAMAP" id="MF_01398">
    <property type="entry name" value="ATP_synth_b_bprime"/>
    <property type="match status" value="1"/>
</dbReference>
<evidence type="ECO:0000256" key="6">
    <source>
        <dbReference type="ARBA" id="ARBA00022989"/>
    </source>
</evidence>
<keyword evidence="6 13" id="KW-1133">Transmembrane helix</keyword>
<evidence type="ECO:0000313" key="18">
    <source>
        <dbReference type="Proteomes" id="UP001053296"/>
    </source>
</evidence>